<dbReference type="CDD" id="cd00067">
    <property type="entry name" value="GAL4"/>
    <property type="match status" value="1"/>
</dbReference>
<feature type="region of interest" description="Disordered" evidence="5">
    <location>
        <begin position="302"/>
        <end position="326"/>
    </location>
</feature>
<keyword evidence="8" id="KW-1185">Reference proteome</keyword>
<evidence type="ECO:0000256" key="1">
    <source>
        <dbReference type="ARBA" id="ARBA00023015"/>
    </source>
</evidence>
<organism evidence="7 8">
    <name type="scientific">Sodiomyces alkalinus (strain CBS 110278 / VKM F-3762 / F11)</name>
    <name type="common">Alkaliphilic filamentous fungus</name>
    <dbReference type="NCBI Taxonomy" id="1314773"/>
    <lineage>
        <taxon>Eukaryota</taxon>
        <taxon>Fungi</taxon>
        <taxon>Dikarya</taxon>
        <taxon>Ascomycota</taxon>
        <taxon>Pezizomycotina</taxon>
        <taxon>Sordariomycetes</taxon>
        <taxon>Hypocreomycetidae</taxon>
        <taxon>Glomerellales</taxon>
        <taxon>Plectosphaerellaceae</taxon>
        <taxon>Sodiomyces</taxon>
    </lineage>
</organism>
<evidence type="ECO:0000256" key="2">
    <source>
        <dbReference type="ARBA" id="ARBA00023125"/>
    </source>
</evidence>
<evidence type="ECO:0000313" key="8">
    <source>
        <dbReference type="Proteomes" id="UP000272025"/>
    </source>
</evidence>
<feature type="compositionally biased region" description="Low complexity" evidence="5">
    <location>
        <begin position="302"/>
        <end position="312"/>
    </location>
</feature>
<evidence type="ECO:0000256" key="4">
    <source>
        <dbReference type="ARBA" id="ARBA00023242"/>
    </source>
</evidence>
<dbReference type="GeneID" id="39579297"/>
<dbReference type="Gene3D" id="4.10.240.10">
    <property type="entry name" value="Zn(2)-C6 fungal-type DNA-binding domain"/>
    <property type="match status" value="1"/>
</dbReference>
<keyword evidence="4" id="KW-0539">Nucleus</keyword>
<dbReference type="Pfam" id="PF00172">
    <property type="entry name" value="Zn_clus"/>
    <property type="match status" value="1"/>
</dbReference>
<dbReference type="OrthoDB" id="9930022at2759"/>
<keyword evidence="2" id="KW-0238">DNA-binding</keyword>
<dbReference type="GO" id="GO:0000981">
    <property type="term" value="F:DNA-binding transcription factor activity, RNA polymerase II-specific"/>
    <property type="evidence" value="ECO:0007669"/>
    <property type="project" value="InterPro"/>
</dbReference>
<evidence type="ECO:0000259" key="6">
    <source>
        <dbReference type="PROSITE" id="PS50048"/>
    </source>
</evidence>
<dbReference type="SUPFAM" id="SSF57701">
    <property type="entry name" value="Zn2/Cys6 DNA-binding domain"/>
    <property type="match status" value="1"/>
</dbReference>
<sequence length="533" mass="59708">MADVPESTDKSRQKSCNACVRSKRRCDKRAPKCARCAEKGFSCVYMNQPTGLREMKRYRAPAMSTGGTRTAPAPQIQLDMADLEALGILPAQGSGQVSSSSPSFDASEFILDGFSGSTSTNDADLDVAMVTNPPTAAPTTLLSFPIDMPSFDFNSLINYAAIDPANGNDMQLWHVPESPKLTEPRLSTPPPQQHRCSPPTDICAQRWNERLDDVCEGMNSWSLHEPNSKLGSVVESFKEFPFVFAREKEVPFIHRHLYSQDTPNAIFRAYAATTAYANRTPSTQGWAFRLIYECAKDLVSPQSTPKISQSPQQPQPQPQPQKVQCSELSLPSIEAAGPPSENREFTVREKLARTHALFLYQLIRCFDGDIGLRAQAERDMPTFQAWLTELEDHRDNLGDQVLLDEQTLRDRPPKSWERWVINESLRRTVMLGHGFVGLYEILKSVGTCEARGPGRFIHVHRWTASRHLWDAKSSVSFLSAWREKPQFVVENLFIQDLAKRARPEDVDSMALIALTAFLGVDEIKHFMAGKTMA</sequence>
<protein>
    <recommendedName>
        <fullName evidence="6">Zn(2)-C6 fungal-type domain-containing protein</fullName>
    </recommendedName>
</protein>
<evidence type="ECO:0000256" key="5">
    <source>
        <dbReference type="SAM" id="MobiDB-lite"/>
    </source>
</evidence>
<evidence type="ECO:0000256" key="3">
    <source>
        <dbReference type="ARBA" id="ARBA00023163"/>
    </source>
</evidence>
<dbReference type="GO" id="GO:0003677">
    <property type="term" value="F:DNA binding"/>
    <property type="evidence" value="ECO:0007669"/>
    <property type="project" value="UniProtKB-KW"/>
</dbReference>
<dbReference type="PROSITE" id="PS50048">
    <property type="entry name" value="ZN2_CY6_FUNGAL_2"/>
    <property type="match status" value="1"/>
</dbReference>
<keyword evidence="1" id="KW-0805">Transcription regulation</keyword>
<name>A0A3N2PM63_SODAK</name>
<dbReference type="Proteomes" id="UP000272025">
    <property type="component" value="Unassembled WGS sequence"/>
</dbReference>
<proteinExistence type="predicted"/>
<reference evidence="7 8" key="1">
    <citation type="journal article" date="2018" name="Mol. Ecol.">
        <title>The obligate alkalophilic soda-lake fungus Sodiomyces alkalinus has shifted to a protein diet.</title>
        <authorList>
            <person name="Grum-Grzhimaylo A.A."/>
            <person name="Falkoski D.L."/>
            <person name="van den Heuvel J."/>
            <person name="Valero-Jimenez C.A."/>
            <person name="Min B."/>
            <person name="Choi I.G."/>
            <person name="Lipzen A."/>
            <person name="Daum C.G."/>
            <person name="Aanen D.K."/>
            <person name="Tsang A."/>
            <person name="Henrissat B."/>
            <person name="Bilanenko E.N."/>
            <person name="de Vries R.P."/>
            <person name="van Kan J.A.L."/>
            <person name="Grigoriev I.V."/>
            <person name="Debets A.J.M."/>
        </authorList>
    </citation>
    <scope>NUCLEOTIDE SEQUENCE [LARGE SCALE GENOMIC DNA]</scope>
    <source>
        <strain evidence="7 8">F11</strain>
    </source>
</reference>
<dbReference type="PANTHER" id="PTHR31069">
    <property type="entry name" value="OLEATE-ACTIVATED TRANSCRIPTION FACTOR 1-RELATED"/>
    <property type="match status" value="1"/>
</dbReference>
<dbReference type="InterPro" id="IPR036864">
    <property type="entry name" value="Zn2-C6_fun-type_DNA-bd_sf"/>
</dbReference>
<keyword evidence="3" id="KW-0804">Transcription</keyword>
<dbReference type="AlphaFoldDB" id="A0A3N2PM63"/>
<dbReference type="EMBL" id="ML119061">
    <property type="protein sequence ID" value="ROT35603.1"/>
    <property type="molecule type" value="Genomic_DNA"/>
</dbReference>
<evidence type="ECO:0000313" key="7">
    <source>
        <dbReference type="EMBL" id="ROT35603.1"/>
    </source>
</evidence>
<dbReference type="SMART" id="SM00066">
    <property type="entry name" value="GAL4"/>
    <property type="match status" value="1"/>
</dbReference>
<accession>A0A3N2PM63</accession>
<dbReference type="InterPro" id="IPR001138">
    <property type="entry name" value="Zn2Cys6_DnaBD"/>
</dbReference>
<dbReference type="PANTHER" id="PTHR31069:SF32">
    <property type="entry name" value="ARGININE METABOLISM REGULATION PROTEIN II"/>
    <property type="match status" value="1"/>
</dbReference>
<gene>
    <name evidence="7" type="ORF">SODALDRAFT_328974</name>
</gene>
<dbReference type="InterPro" id="IPR050675">
    <property type="entry name" value="OAF3"/>
</dbReference>
<feature type="domain" description="Zn(2)-C6 fungal-type" evidence="6">
    <location>
        <begin position="15"/>
        <end position="45"/>
    </location>
</feature>
<dbReference type="GO" id="GO:0008270">
    <property type="term" value="F:zinc ion binding"/>
    <property type="evidence" value="ECO:0007669"/>
    <property type="project" value="InterPro"/>
</dbReference>
<dbReference type="RefSeq" id="XP_028463409.1">
    <property type="nucleotide sequence ID" value="XM_028610819.1"/>
</dbReference>
<dbReference type="PRINTS" id="PR00755">
    <property type="entry name" value="AFLATOXINBRP"/>
</dbReference>